<dbReference type="EMBL" id="CP163432">
    <property type="protein sequence ID" value="XDQ10266.1"/>
    <property type="molecule type" value="Genomic_DNA"/>
</dbReference>
<evidence type="ECO:0000313" key="1">
    <source>
        <dbReference type="EMBL" id="XDQ10266.1"/>
    </source>
</evidence>
<name>A0AB39MYP5_9ACTN</name>
<dbReference type="RefSeq" id="WP_369270591.1">
    <property type="nucleotide sequence ID" value="NZ_CP163432.1"/>
</dbReference>
<gene>
    <name evidence="1" type="ORF">AB5J55_11640</name>
</gene>
<protein>
    <submittedName>
        <fullName evidence="1">Uncharacterized protein</fullName>
    </submittedName>
</protein>
<reference evidence="1" key="1">
    <citation type="submission" date="2024-07" db="EMBL/GenBank/DDBJ databases">
        <authorList>
            <person name="Yu S.T."/>
        </authorList>
    </citation>
    <scope>NUCLEOTIDE SEQUENCE</scope>
    <source>
        <strain evidence="1">R11</strain>
    </source>
</reference>
<organism evidence="1">
    <name type="scientific">Streptomyces sp. R11</name>
    <dbReference type="NCBI Taxonomy" id="3238625"/>
    <lineage>
        <taxon>Bacteria</taxon>
        <taxon>Bacillati</taxon>
        <taxon>Actinomycetota</taxon>
        <taxon>Actinomycetes</taxon>
        <taxon>Kitasatosporales</taxon>
        <taxon>Streptomycetaceae</taxon>
        <taxon>Streptomyces</taxon>
    </lineage>
</organism>
<proteinExistence type="predicted"/>
<sequence>MPNGIPEYIHDAFERAERRTKRRVVGDLRQYINMDATRATVFDVLGGYVIEHDTEYNATFWEMAAETVFLAVGIRDSHKEPELSQEEIWNYVDNLAEFVNTAKCI</sequence>
<accession>A0AB39MYP5</accession>
<dbReference type="AlphaFoldDB" id="A0AB39MYP5"/>